<dbReference type="Proteomes" id="UP001205890">
    <property type="component" value="Unassembled WGS sequence"/>
</dbReference>
<dbReference type="RefSeq" id="WP_254738333.1">
    <property type="nucleotide sequence ID" value="NZ_JANCLU010000002.1"/>
</dbReference>
<evidence type="ECO:0000313" key="2">
    <source>
        <dbReference type="Proteomes" id="UP001205890"/>
    </source>
</evidence>
<name>A0ABT1L7F2_9HYPH</name>
<evidence type="ECO:0000313" key="1">
    <source>
        <dbReference type="EMBL" id="MCP8937384.1"/>
    </source>
</evidence>
<sequence>MQRQLDGLITAVAEGYRAPGLQARLDTLEVEKTQLERTRGPRLPRLSACTPTSPTCTAARWKRCTRP</sequence>
<protein>
    <submittedName>
        <fullName evidence="1">Uncharacterized protein</fullName>
    </submittedName>
</protein>
<gene>
    <name evidence="1" type="ORF">NK718_02560</name>
</gene>
<proteinExistence type="predicted"/>
<accession>A0ABT1L7F2</accession>
<keyword evidence="2" id="KW-1185">Reference proteome</keyword>
<organism evidence="1 2">
    <name type="scientific">Alsobacter ponti</name>
    <dbReference type="NCBI Taxonomy" id="2962936"/>
    <lineage>
        <taxon>Bacteria</taxon>
        <taxon>Pseudomonadati</taxon>
        <taxon>Pseudomonadota</taxon>
        <taxon>Alphaproteobacteria</taxon>
        <taxon>Hyphomicrobiales</taxon>
        <taxon>Alsobacteraceae</taxon>
        <taxon>Alsobacter</taxon>
    </lineage>
</organism>
<dbReference type="EMBL" id="JANCLU010000002">
    <property type="protein sequence ID" value="MCP8937384.1"/>
    <property type="molecule type" value="Genomic_DNA"/>
</dbReference>
<reference evidence="1 2" key="1">
    <citation type="submission" date="2022-07" db="EMBL/GenBank/DDBJ databases">
        <authorList>
            <person name="Li W.-J."/>
            <person name="Deng Q.-Q."/>
        </authorList>
    </citation>
    <scope>NUCLEOTIDE SEQUENCE [LARGE SCALE GENOMIC DNA]</scope>
    <source>
        <strain evidence="1 2">SYSU M60028</strain>
    </source>
</reference>
<comment type="caution">
    <text evidence="1">The sequence shown here is derived from an EMBL/GenBank/DDBJ whole genome shotgun (WGS) entry which is preliminary data.</text>
</comment>